<accession>A0AAE2SB23</accession>
<dbReference type="RefSeq" id="WP_309489436.1">
    <property type="nucleotide sequence ID" value="NZ_JAENIG010000004.1"/>
</dbReference>
<organism evidence="2 3">
    <name type="scientific">Oceaniferula flava</name>
    <dbReference type="NCBI Taxonomy" id="2800421"/>
    <lineage>
        <taxon>Bacteria</taxon>
        <taxon>Pseudomonadati</taxon>
        <taxon>Verrucomicrobiota</taxon>
        <taxon>Verrucomicrobiia</taxon>
        <taxon>Verrucomicrobiales</taxon>
        <taxon>Verrucomicrobiaceae</taxon>
        <taxon>Oceaniferula</taxon>
    </lineage>
</organism>
<comment type="caution">
    <text evidence="2">The sequence shown here is derived from an EMBL/GenBank/DDBJ whole genome shotgun (WGS) entry which is preliminary data.</text>
</comment>
<gene>
    <name evidence="2" type="ORF">JIN83_07625</name>
</gene>
<reference evidence="2" key="1">
    <citation type="submission" date="2021-01" db="EMBL/GenBank/DDBJ databases">
        <title>Modified the classification status of verrucomicrobia.</title>
        <authorList>
            <person name="Feng X."/>
        </authorList>
    </citation>
    <scope>NUCLEOTIDE SEQUENCE</scope>
    <source>
        <strain evidence="2">5K15</strain>
    </source>
</reference>
<dbReference type="AlphaFoldDB" id="A0AAE2SB23"/>
<dbReference type="Proteomes" id="UP000634206">
    <property type="component" value="Unassembled WGS sequence"/>
</dbReference>
<evidence type="ECO:0000256" key="1">
    <source>
        <dbReference type="SAM" id="MobiDB-lite"/>
    </source>
</evidence>
<dbReference type="NCBIfam" id="TIGR04137">
    <property type="entry name" value="Chlam_Ver_rRNA"/>
    <property type="match status" value="1"/>
</dbReference>
<evidence type="ECO:0000313" key="3">
    <source>
        <dbReference type="Proteomes" id="UP000634206"/>
    </source>
</evidence>
<protein>
    <submittedName>
        <fullName evidence="2">Small basic protein</fullName>
    </submittedName>
</protein>
<sequence length="51" mass="5601">MSKHASLKVSGGAGGKRSVLKRFERIKLLKERGQWKKGKSPIGLPKTKPEA</sequence>
<name>A0AAE2SB23_9BACT</name>
<evidence type="ECO:0000313" key="2">
    <source>
        <dbReference type="EMBL" id="MBK1854825.1"/>
    </source>
</evidence>
<feature type="region of interest" description="Disordered" evidence="1">
    <location>
        <begin position="31"/>
        <end position="51"/>
    </location>
</feature>
<dbReference type="InterPro" id="IPR026405">
    <property type="entry name" value="Chlam/Ver/Plancto_rRNA"/>
</dbReference>
<proteinExistence type="predicted"/>
<dbReference type="EMBL" id="JAENIG010000004">
    <property type="protein sequence ID" value="MBK1854825.1"/>
    <property type="molecule type" value="Genomic_DNA"/>
</dbReference>
<keyword evidence="3" id="KW-1185">Reference proteome</keyword>